<name>A0ABN7XQ46_GIGMA</name>
<feature type="non-terminal residue" evidence="1">
    <location>
        <position position="43"/>
    </location>
</feature>
<organism evidence="1 2">
    <name type="scientific">Gigaspora margarita</name>
    <dbReference type="NCBI Taxonomy" id="4874"/>
    <lineage>
        <taxon>Eukaryota</taxon>
        <taxon>Fungi</taxon>
        <taxon>Fungi incertae sedis</taxon>
        <taxon>Mucoromycota</taxon>
        <taxon>Glomeromycotina</taxon>
        <taxon>Glomeromycetes</taxon>
        <taxon>Diversisporales</taxon>
        <taxon>Gigasporaceae</taxon>
        <taxon>Gigaspora</taxon>
    </lineage>
</organism>
<protein>
    <submittedName>
        <fullName evidence="1">6716_t:CDS:1</fullName>
    </submittedName>
</protein>
<evidence type="ECO:0000313" key="2">
    <source>
        <dbReference type="Proteomes" id="UP000789901"/>
    </source>
</evidence>
<sequence>FEIKVTKIHSALKFRQSPWMREYIEKNIHKYKIAKANRNKFGS</sequence>
<reference evidence="1 2" key="1">
    <citation type="submission" date="2021-06" db="EMBL/GenBank/DDBJ databases">
        <authorList>
            <person name="Kallberg Y."/>
            <person name="Tangrot J."/>
            <person name="Rosling A."/>
        </authorList>
    </citation>
    <scope>NUCLEOTIDE SEQUENCE [LARGE SCALE GENOMIC DNA]</scope>
    <source>
        <strain evidence="1 2">120-4 pot B 10/14</strain>
    </source>
</reference>
<dbReference type="Proteomes" id="UP000789901">
    <property type="component" value="Unassembled WGS sequence"/>
</dbReference>
<evidence type="ECO:0000313" key="1">
    <source>
        <dbReference type="EMBL" id="CAG8857466.1"/>
    </source>
</evidence>
<proteinExistence type="predicted"/>
<gene>
    <name evidence="1" type="ORF">GMARGA_LOCUS46285</name>
</gene>
<keyword evidence="2" id="KW-1185">Reference proteome</keyword>
<feature type="non-terminal residue" evidence="1">
    <location>
        <position position="1"/>
    </location>
</feature>
<comment type="caution">
    <text evidence="1">The sequence shown here is derived from an EMBL/GenBank/DDBJ whole genome shotgun (WGS) entry which is preliminary data.</text>
</comment>
<dbReference type="EMBL" id="CAJVQB010171280">
    <property type="protein sequence ID" value="CAG8857466.1"/>
    <property type="molecule type" value="Genomic_DNA"/>
</dbReference>
<accession>A0ABN7XQ46</accession>